<dbReference type="Gene3D" id="6.10.250.3420">
    <property type="match status" value="1"/>
</dbReference>
<dbReference type="PROSITE" id="PS50005">
    <property type="entry name" value="TPR"/>
    <property type="match status" value="1"/>
</dbReference>
<feature type="coiled-coil region" evidence="7">
    <location>
        <begin position="100"/>
        <end position="127"/>
    </location>
</feature>
<evidence type="ECO:0000256" key="2">
    <source>
        <dbReference type="ARBA" id="ARBA00022737"/>
    </source>
</evidence>
<reference evidence="10" key="1">
    <citation type="submission" date="2015-11" db="EMBL/GenBank/DDBJ databases">
        <title>De novo transcriptome assembly of four potential Pierce s Disease insect vectors from Arizona vineyards.</title>
        <authorList>
            <person name="Tassone E.E."/>
        </authorList>
    </citation>
    <scope>NUCLEOTIDE SEQUENCE</scope>
</reference>
<dbReference type="EMBL" id="GECU01008599">
    <property type="protein sequence ID" value="JAS99107.1"/>
    <property type="molecule type" value="Transcribed_RNA"/>
</dbReference>
<dbReference type="InterPro" id="IPR006636">
    <property type="entry name" value="STI1_HS-bd"/>
</dbReference>
<keyword evidence="7" id="KW-0175">Coiled coil</keyword>
<comment type="subunit">
    <text evidence="5">Homotetramer. Interacts with Hsc70 as well as DNAJ homologs and Hsp90.</text>
</comment>
<dbReference type="SUPFAM" id="SSF48452">
    <property type="entry name" value="TPR-like"/>
    <property type="match status" value="1"/>
</dbReference>
<dbReference type="InterPro" id="IPR019734">
    <property type="entry name" value="TPR_rpt"/>
</dbReference>
<feature type="compositionally biased region" description="Low complexity" evidence="8">
    <location>
        <begin position="45"/>
        <end position="62"/>
    </location>
</feature>
<dbReference type="CDD" id="cd14438">
    <property type="entry name" value="Hip_N"/>
    <property type="match status" value="1"/>
</dbReference>
<gene>
    <name evidence="10" type="ORF">g.22511</name>
</gene>
<dbReference type="FunFam" id="6.10.250.3420:FF:000001">
    <property type="entry name" value="Hsc70-interacting protein-like protein"/>
    <property type="match status" value="1"/>
</dbReference>
<name>A0A1B6JIV6_9HEMI</name>
<dbReference type="FunFam" id="1.25.40.10:FF:000112">
    <property type="entry name" value="FAM10 family protein"/>
    <property type="match status" value="1"/>
</dbReference>
<dbReference type="AlphaFoldDB" id="A0A1B6JIV6"/>
<evidence type="ECO:0000313" key="10">
    <source>
        <dbReference type="EMBL" id="JAS99107.1"/>
    </source>
</evidence>
<feature type="region of interest" description="Disordered" evidence="8">
    <location>
        <begin position="350"/>
        <end position="373"/>
    </location>
</feature>
<evidence type="ECO:0000256" key="7">
    <source>
        <dbReference type="SAM" id="Coils"/>
    </source>
</evidence>
<dbReference type="GO" id="GO:1902494">
    <property type="term" value="C:catalytic complex"/>
    <property type="evidence" value="ECO:0007669"/>
    <property type="project" value="UniProtKB-ARBA"/>
</dbReference>
<feature type="domain" description="STI1" evidence="9">
    <location>
        <begin position="300"/>
        <end position="339"/>
    </location>
</feature>
<dbReference type="Pfam" id="PF18253">
    <property type="entry name" value="HipN"/>
    <property type="match status" value="1"/>
</dbReference>
<organism evidence="10">
    <name type="scientific">Homalodisca liturata</name>
    <dbReference type="NCBI Taxonomy" id="320908"/>
    <lineage>
        <taxon>Eukaryota</taxon>
        <taxon>Metazoa</taxon>
        <taxon>Ecdysozoa</taxon>
        <taxon>Arthropoda</taxon>
        <taxon>Hexapoda</taxon>
        <taxon>Insecta</taxon>
        <taxon>Pterygota</taxon>
        <taxon>Neoptera</taxon>
        <taxon>Paraneoptera</taxon>
        <taxon>Hemiptera</taxon>
        <taxon>Auchenorrhyncha</taxon>
        <taxon>Membracoidea</taxon>
        <taxon>Cicadellidae</taxon>
        <taxon>Cicadellinae</taxon>
        <taxon>Proconiini</taxon>
        <taxon>Homalodisca</taxon>
    </lineage>
</organism>
<feature type="region of interest" description="Disordered" evidence="8">
    <location>
        <begin position="243"/>
        <end position="278"/>
    </location>
</feature>
<evidence type="ECO:0000256" key="3">
    <source>
        <dbReference type="ARBA" id="ARBA00022803"/>
    </source>
</evidence>
<dbReference type="GO" id="GO:0046983">
    <property type="term" value="F:protein dimerization activity"/>
    <property type="evidence" value="ECO:0007669"/>
    <property type="project" value="InterPro"/>
</dbReference>
<dbReference type="Gene3D" id="1.10.260.100">
    <property type="match status" value="1"/>
</dbReference>
<feature type="compositionally biased region" description="Pro residues" evidence="8">
    <location>
        <begin position="63"/>
        <end position="76"/>
    </location>
</feature>
<dbReference type="GO" id="GO:0030544">
    <property type="term" value="F:Hsp70 protein binding"/>
    <property type="evidence" value="ECO:0007669"/>
    <property type="project" value="TreeGrafter"/>
</dbReference>
<feature type="compositionally biased region" description="Basic and acidic residues" evidence="8">
    <location>
        <begin position="247"/>
        <end position="268"/>
    </location>
</feature>
<comment type="function">
    <text evidence="4">One HIP oligomer binds the ATPase domains of at least two HSC70 molecules dependent on activation of the HSC70 ATPase by HSP40. Stabilizes the ADP state of HSC70 that has a high affinity for substrate protein. Through its own chaperone activity, it may contribute to the interaction of HSC70 with various target proteins.</text>
</comment>
<dbReference type="PANTHER" id="PTHR45883">
    <property type="entry name" value="HSC70-INTERACTING PROTEIN"/>
    <property type="match status" value="1"/>
</dbReference>
<dbReference type="PANTHER" id="PTHR45883:SF2">
    <property type="entry name" value="HSC70-INTERACTING PROTEIN"/>
    <property type="match status" value="1"/>
</dbReference>
<keyword evidence="3 6" id="KW-0802">TPR repeat</keyword>
<evidence type="ECO:0000256" key="8">
    <source>
        <dbReference type="SAM" id="MobiDB-lite"/>
    </source>
</evidence>
<evidence type="ECO:0000256" key="6">
    <source>
        <dbReference type="PROSITE-ProRule" id="PRU00339"/>
    </source>
</evidence>
<keyword evidence="2" id="KW-0677">Repeat</keyword>
<proteinExistence type="inferred from homology"/>
<evidence type="ECO:0000256" key="1">
    <source>
        <dbReference type="ARBA" id="ARBA00009015"/>
    </source>
</evidence>
<evidence type="ECO:0000259" key="9">
    <source>
        <dbReference type="SMART" id="SM00727"/>
    </source>
</evidence>
<dbReference type="SMART" id="SM00727">
    <property type="entry name" value="STI1"/>
    <property type="match status" value="1"/>
</dbReference>
<dbReference type="InterPro" id="IPR034649">
    <property type="entry name" value="Hip_N"/>
</dbReference>
<evidence type="ECO:0000256" key="4">
    <source>
        <dbReference type="ARBA" id="ARBA00037033"/>
    </source>
</evidence>
<feature type="repeat" description="TPR" evidence="6">
    <location>
        <begin position="117"/>
        <end position="150"/>
    </location>
</feature>
<evidence type="ECO:0000256" key="5">
    <source>
        <dbReference type="ARBA" id="ARBA00064040"/>
    </source>
</evidence>
<accession>A0A1B6JIV6</accession>
<dbReference type="Pfam" id="PF17830">
    <property type="entry name" value="STI1-HOP_DP"/>
    <property type="match status" value="1"/>
</dbReference>
<dbReference type="SMART" id="SM00028">
    <property type="entry name" value="TPR"/>
    <property type="match status" value="3"/>
</dbReference>
<sequence>MAALPKEAIAQLKVFIHLVKTNPELLHTPDLKFFKDFLESYGGKVPEVSSQSQSQSQSSPSKKPTPAPEPKPPTPEPESEESDIELDNSGVIEPDTAEPLPEVDEAMEITEEQMDQSNEKKREAIKAYSDQEYEKAAEFYTEAIKLNPGSALLYAKRGQCYLNTNKPNACIRDCTRALVINPDCAPAYKFRGRAHRLLGNWEQAAQDLRNACKIDFDEQADEWLREVTPNARKLEEHKLKYERKRREKELQEKKERVRRAREANEAARQEAAQNMDEDMGGDFSGLGGGMGANLFNLLNDPELMQAFKDPEVAAAFQDISQNSSNYMKYLDNPKVVAVIEKMSGKYSGMAGGFPGGFPGGPPPPPSSDDTELD</sequence>
<feature type="compositionally biased region" description="Acidic residues" evidence="8">
    <location>
        <begin position="77"/>
        <end position="86"/>
    </location>
</feature>
<protein>
    <recommendedName>
        <fullName evidence="9">STI1 domain-containing protein</fullName>
    </recommendedName>
</protein>
<feature type="region of interest" description="Disordered" evidence="8">
    <location>
        <begin position="45"/>
        <end position="99"/>
    </location>
</feature>
<dbReference type="InterPro" id="IPR011990">
    <property type="entry name" value="TPR-like_helical_dom_sf"/>
</dbReference>
<comment type="similarity">
    <text evidence="1">Belongs to the FAM10 family.</text>
</comment>
<dbReference type="GO" id="GO:0005634">
    <property type="term" value="C:nucleus"/>
    <property type="evidence" value="ECO:0007669"/>
    <property type="project" value="UniProtKB-ARBA"/>
</dbReference>
<dbReference type="InterPro" id="IPR041243">
    <property type="entry name" value="STI1/HOP_DP"/>
</dbReference>
<dbReference type="Gene3D" id="1.25.40.10">
    <property type="entry name" value="Tetratricopeptide repeat domain"/>
    <property type="match status" value="1"/>
</dbReference>